<accession>A0ABV4ZLT9</accession>
<sequence>MGAEELGEPEEPGEEAPDAAEADAATEAAAVARGSREGSRGAGEGWAGAAEDGGCDRCADAAWGAAFACADPAGACGCGGGRVKSGSVGVYDSPRPEPDCPEGAPVCGGAAGAAG</sequence>
<feature type="compositionally biased region" description="Low complexity" evidence="1">
    <location>
        <begin position="22"/>
        <end position="33"/>
    </location>
</feature>
<organism evidence="2 3">
    <name type="scientific">Streptomyces carpaticus</name>
    <dbReference type="NCBI Taxonomy" id="285558"/>
    <lineage>
        <taxon>Bacteria</taxon>
        <taxon>Bacillati</taxon>
        <taxon>Actinomycetota</taxon>
        <taxon>Actinomycetes</taxon>
        <taxon>Kitasatosporales</taxon>
        <taxon>Streptomycetaceae</taxon>
        <taxon>Streptomyces</taxon>
    </lineage>
</organism>
<feature type="compositionally biased region" description="Acidic residues" evidence="1">
    <location>
        <begin position="1"/>
        <end position="21"/>
    </location>
</feature>
<evidence type="ECO:0000256" key="1">
    <source>
        <dbReference type="SAM" id="MobiDB-lite"/>
    </source>
</evidence>
<keyword evidence="3" id="KW-1185">Reference proteome</keyword>
<comment type="caution">
    <text evidence="2">The sequence shown here is derived from an EMBL/GenBank/DDBJ whole genome shotgun (WGS) entry which is preliminary data.</text>
</comment>
<gene>
    <name evidence="2" type="ORF">ACE11A_12120</name>
</gene>
<name>A0ABV4ZLT9_9ACTN</name>
<dbReference type="RefSeq" id="WP_375063025.1">
    <property type="nucleotide sequence ID" value="NZ_JBHGBT010000009.1"/>
</dbReference>
<evidence type="ECO:0000313" key="3">
    <source>
        <dbReference type="Proteomes" id="UP001577267"/>
    </source>
</evidence>
<proteinExistence type="predicted"/>
<evidence type="ECO:0000313" key="2">
    <source>
        <dbReference type="EMBL" id="MFB4195097.1"/>
    </source>
</evidence>
<dbReference type="EMBL" id="JBHGBT010000009">
    <property type="protein sequence ID" value="MFB4195097.1"/>
    <property type="molecule type" value="Genomic_DNA"/>
</dbReference>
<protein>
    <submittedName>
        <fullName evidence="2">Uncharacterized protein</fullName>
    </submittedName>
</protein>
<reference evidence="2 3" key="1">
    <citation type="submission" date="2024-09" db="EMBL/GenBank/DDBJ databases">
        <title>Draft genome sequence of multifaceted antimicrobials producing Streptomyces sp. strain FH1.</title>
        <authorList>
            <person name="Hassan F."/>
            <person name="Ali H."/>
            <person name="Hassan N."/>
            <person name="Nawaz A."/>
        </authorList>
    </citation>
    <scope>NUCLEOTIDE SEQUENCE [LARGE SCALE GENOMIC DNA]</scope>
    <source>
        <strain evidence="2 3">FH1</strain>
    </source>
</reference>
<feature type="region of interest" description="Disordered" evidence="1">
    <location>
        <begin position="1"/>
        <end position="49"/>
    </location>
</feature>
<dbReference type="Proteomes" id="UP001577267">
    <property type="component" value="Unassembled WGS sequence"/>
</dbReference>